<dbReference type="Pfam" id="PF04851">
    <property type="entry name" value="ResIII"/>
    <property type="match status" value="1"/>
</dbReference>
<dbReference type="PANTHER" id="PTHR24029">
    <property type="entry name" value="UVRABC SYSTEM PROTEIN B"/>
    <property type="match status" value="1"/>
</dbReference>
<feature type="region of interest" description="Disordered" evidence="1">
    <location>
        <begin position="225"/>
        <end position="263"/>
    </location>
</feature>
<feature type="domain" description="Helicase ATP-binding" evidence="2">
    <location>
        <begin position="100"/>
        <end position="242"/>
    </location>
</feature>
<dbReference type="Gene3D" id="3.40.50.300">
    <property type="entry name" value="P-loop containing nucleotide triphosphate hydrolases"/>
    <property type="match status" value="1"/>
</dbReference>
<dbReference type="EMBL" id="UPXX01000015">
    <property type="protein sequence ID" value="VBB42800.1"/>
    <property type="molecule type" value="Genomic_DNA"/>
</dbReference>
<evidence type="ECO:0000313" key="3">
    <source>
        <dbReference type="EMBL" id="VBB42800.1"/>
    </source>
</evidence>
<protein>
    <recommendedName>
        <fullName evidence="2">Helicase ATP-binding domain-containing protein</fullName>
    </recommendedName>
</protein>
<dbReference type="AlphaFoldDB" id="A0A653A439"/>
<feature type="compositionally biased region" description="Basic residues" evidence="1">
    <location>
        <begin position="40"/>
        <end position="50"/>
    </location>
</feature>
<dbReference type="GO" id="GO:0003677">
    <property type="term" value="F:DNA binding"/>
    <property type="evidence" value="ECO:0007669"/>
    <property type="project" value="InterPro"/>
</dbReference>
<dbReference type="GO" id="GO:0006289">
    <property type="term" value="P:nucleotide-excision repair"/>
    <property type="evidence" value="ECO:0007669"/>
    <property type="project" value="InterPro"/>
</dbReference>
<organism evidence="3">
    <name type="scientific">Uncultured Desulfatiglans sp</name>
    <dbReference type="NCBI Taxonomy" id="1748965"/>
    <lineage>
        <taxon>Bacteria</taxon>
        <taxon>Pseudomonadati</taxon>
        <taxon>Thermodesulfobacteriota</taxon>
        <taxon>Desulfobacteria</taxon>
        <taxon>Desulfatiglandales</taxon>
        <taxon>Desulfatiglandaceae</taxon>
        <taxon>Desulfatiglans</taxon>
        <taxon>environmental samples</taxon>
    </lineage>
</organism>
<gene>
    <name evidence="3" type="ORF">TRIP_B220048</name>
</gene>
<dbReference type="SMART" id="SM00487">
    <property type="entry name" value="DEXDc"/>
    <property type="match status" value="1"/>
</dbReference>
<dbReference type="InterPro" id="IPR006935">
    <property type="entry name" value="Helicase/UvrB_N"/>
</dbReference>
<sequence>MRPPPCSGCWRRRRMSFSTRWPAGSCLPTGPKSMPWSRSACRRGGPRIGRRPTGSATGSKRWGSSSKTGQAGRPGGWMFEIVTDLSPCGDQPQAIDALAGGLEEGLTHQVLLGVTGSGKTFSIAQVINRVQKTTLVIAPNKTLAGQLYGELKHLFPHNAVEYFVSYYDYYQPEAYIPQSDTYIQKDSSINESIDKMRHAAKSDLVAACLILSMLSVITITTSLRPTSPSPIPTSRKIRTSTTRSTRCATPPPARSSIGTMSSS</sequence>
<reference evidence="3" key="1">
    <citation type="submission" date="2018-07" db="EMBL/GenBank/DDBJ databases">
        <authorList>
            <consortium name="Genoscope - CEA"/>
            <person name="William W."/>
        </authorList>
    </citation>
    <scope>NUCLEOTIDE SEQUENCE</scope>
    <source>
        <strain evidence="3">IK1</strain>
    </source>
</reference>
<dbReference type="GO" id="GO:0005524">
    <property type="term" value="F:ATP binding"/>
    <property type="evidence" value="ECO:0007669"/>
    <property type="project" value="InterPro"/>
</dbReference>
<evidence type="ECO:0000259" key="2">
    <source>
        <dbReference type="PROSITE" id="PS51192"/>
    </source>
</evidence>
<feature type="compositionally biased region" description="Polar residues" evidence="1">
    <location>
        <begin position="55"/>
        <end position="69"/>
    </location>
</feature>
<dbReference type="SUPFAM" id="SSF52540">
    <property type="entry name" value="P-loop containing nucleoside triphosphate hydrolases"/>
    <property type="match status" value="1"/>
</dbReference>
<dbReference type="InterPro" id="IPR014001">
    <property type="entry name" value="Helicase_ATP-bd"/>
</dbReference>
<evidence type="ECO:0000256" key="1">
    <source>
        <dbReference type="SAM" id="MobiDB-lite"/>
    </source>
</evidence>
<accession>A0A653A439</accession>
<dbReference type="PROSITE" id="PS51192">
    <property type="entry name" value="HELICASE_ATP_BIND_1"/>
    <property type="match status" value="1"/>
</dbReference>
<dbReference type="InterPro" id="IPR004807">
    <property type="entry name" value="UvrB"/>
</dbReference>
<proteinExistence type="predicted"/>
<name>A0A653A439_UNCDX</name>
<dbReference type="GO" id="GO:0016887">
    <property type="term" value="F:ATP hydrolysis activity"/>
    <property type="evidence" value="ECO:0007669"/>
    <property type="project" value="InterPro"/>
</dbReference>
<dbReference type="InterPro" id="IPR027417">
    <property type="entry name" value="P-loop_NTPase"/>
</dbReference>
<dbReference type="GO" id="GO:0009380">
    <property type="term" value="C:excinuclease repair complex"/>
    <property type="evidence" value="ECO:0007669"/>
    <property type="project" value="InterPro"/>
</dbReference>
<feature type="compositionally biased region" description="Low complexity" evidence="1">
    <location>
        <begin position="239"/>
        <end position="248"/>
    </location>
</feature>
<dbReference type="PANTHER" id="PTHR24029:SF0">
    <property type="entry name" value="UVRABC SYSTEM PROTEIN B"/>
    <property type="match status" value="1"/>
</dbReference>
<feature type="region of interest" description="Disordered" evidence="1">
    <location>
        <begin position="23"/>
        <end position="75"/>
    </location>
</feature>